<gene>
    <name evidence="3" type="ordered locus">Spirs_1441</name>
</gene>
<proteinExistence type="predicted"/>
<dbReference type="OrthoDB" id="9811121at2"/>
<sequence length="265" mass="28872">MKVAICQFEPRLGEAEENRKRMVELLASIDAELVVLPELAVSGYNFASPKQLLSLAEEAEGKTAEALTSLAKKTGARYVVGIPEASGGKLYNSAIMVGPQGLEGSYRKVHLFYKEKEFFQSGEAPFALIDVDGVKIGLLICFDHMFPEAARTLALKGAQIICHPSNLVLPEYGQLTSRVRALENRVFWLLANRTGREKGAAGELSYTGASQIVSCDGSLLARAQGSEKGANEIIYADIDPRKAKNKAVTALNDLFEDRRPAFYSL</sequence>
<dbReference type="PANTHER" id="PTHR43674:SF2">
    <property type="entry name" value="BETA-UREIDOPROPIONASE"/>
    <property type="match status" value="1"/>
</dbReference>
<dbReference type="eggNOG" id="COG0388">
    <property type="taxonomic scope" value="Bacteria"/>
</dbReference>
<name>E1R533_SEDSS</name>
<dbReference type="KEGG" id="ssm:Spirs_1441"/>
<evidence type="ECO:0000256" key="1">
    <source>
        <dbReference type="ARBA" id="ARBA00022801"/>
    </source>
</evidence>
<keyword evidence="4" id="KW-1185">Reference proteome</keyword>
<evidence type="ECO:0000259" key="2">
    <source>
        <dbReference type="PROSITE" id="PS50263"/>
    </source>
</evidence>
<dbReference type="HOGENOM" id="CLU_030130_3_1_12"/>
<organism evidence="3 4">
    <name type="scientific">Sediminispirochaeta smaragdinae (strain DSM 11293 / JCM 15392 / SEBR 4228)</name>
    <name type="common">Spirochaeta smaragdinae</name>
    <dbReference type="NCBI Taxonomy" id="573413"/>
    <lineage>
        <taxon>Bacteria</taxon>
        <taxon>Pseudomonadati</taxon>
        <taxon>Spirochaetota</taxon>
        <taxon>Spirochaetia</taxon>
        <taxon>Spirochaetales</taxon>
        <taxon>Spirochaetaceae</taxon>
        <taxon>Sediminispirochaeta</taxon>
    </lineage>
</organism>
<dbReference type="EMBL" id="CP002116">
    <property type="protein sequence ID" value="ADK80568.1"/>
    <property type="molecule type" value="Genomic_DNA"/>
</dbReference>
<dbReference type="STRING" id="573413.Spirs_1441"/>
<keyword evidence="1" id="KW-0378">Hydrolase</keyword>
<accession>E1R533</accession>
<dbReference type="InterPro" id="IPR003010">
    <property type="entry name" value="C-N_Hydrolase"/>
</dbReference>
<evidence type="ECO:0000313" key="4">
    <source>
        <dbReference type="Proteomes" id="UP000002318"/>
    </source>
</evidence>
<dbReference type="PANTHER" id="PTHR43674">
    <property type="entry name" value="NITRILASE C965.09-RELATED"/>
    <property type="match status" value="1"/>
</dbReference>
<dbReference type="Proteomes" id="UP000002318">
    <property type="component" value="Chromosome"/>
</dbReference>
<dbReference type="InterPro" id="IPR050345">
    <property type="entry name" value="Aliph_Amidase/BUP"/>
</dbReference>
<dbReference type="AlphaFoldDB" id="E1R533"/>
<dbReference type="InterPro" id="IPR036526">
    <property type="entry name" value="C-N_Hydrolase_sf"/>
</dbReference>
<dbReference type="SUPFAM" id="SSF56317">
    <property type="entry name" value="Carbon-nitrogen hydrolase"/>
    <property type="match status" value="1"/>
</dbReference>
<dbReference type="Gene3D" id="3.60.110.10">
    <property type="entry name" value="Carbon-nitrogen hydrolase"/>
    <property type="match status" value="1"/>
</dbReference>
<dbReference type="Pfam" id="PF00795">
    <property type="entry name" value="CN_hydrolase"/>
    <property type="match status" value="1"/>
</dbReference>
<protein>
    <submittedName>
        <fullName evidence="3">Nitrilase/cyanide hydratase and apolipoprotein N-acyltransferase</fullName>
    </submittedName>
</protein>
<reference evidence="3 4" key="1">
    <citation type="journal article" date="2010" name="Stand. Genomic Sci.">
        <title>Complete genome sequence of Spirochaeta smaragdinae type strain (SEBR 4228).</title>
        <authorList>
            <person name="Mavromatis K."/>
            <person name="Yasawong M."/>
            <person name="Chertkov O."/>
            <person name="Lapidus A."/>
            <person name="Lucas S."/>
            <person name="Nolan M."/>
            <person name="Del Rio T.G."/>
            <person name="Tice H."/>
            <person name="Cheng J.F."/>
            <person name="Pitluck S."/>
            <person name="Liolios K."/>
            <person name="Ivanova N."/>
            <person name="Tapia R."/>
            <person name="Han C."/>
            <person name="Bruce D."/>
            <person name="Goodwin L."/>
            <person name="Pati A."/>
            <person name="Chen A."/>
            <person name="Palaniappan K."/>
            <person name="Land M."/>
            <person name="Hauser L."/>
            <person name="Chang Y.J."/>
            <person name="Jeffries C.D."/>
            <person name="Detter J.C."/>
            <person name="Rohde M."/>
            <person name="Brambilla E."/>
            <person name="Spring S."/>
            <person name="Goker M."/>
            <person name="Sikorski J."/>
            <person name="Woyke T."/>
            <person name="Bristow J."/>
            <person name="Eisen J.A."/>
            <person name="Markowitz V."/>
            <person name="Hugenholtz P."/>
            <person name="Klenk H.P."/>
            <person name="Kyrpides N.C."/>
        </authorList>
    </citation>
    <scope>NUCLEOTIDE SEQUENCE [LARGE SCALE GENOMIC DNA]</scope>
    <source>
        <strain evidence="4">DSM 11293 / JCM 15392 / SEBR 4228</strain>
    </source>
</reference>
<dbReference type="PROSITE" id="PS50263">
    <property type="entry name" value="CN_HYDROLASE"/>
    <property type="match status" value="1"/>
</dbReference>
<dbReference type="RefSeq" id="WP_013254032.1">
    <property type="nucleotide sequence ID" value="NC_014364.1"/>
</dbReference>
<feature type="domain" description="CN hydrolase" evidence="2">
    <location>
        <begin position="1"/>
        <end position="240"/>
    </location>
</feature>
<dbReference type="GO" id="GO:0016811">
    <property type="term" value="F:hydrolase activity, acting on carbon-nitrogen (but not peptide) bonds, in linear amides"/>
    <property type="evidence" value="ECO:0007669"/>
    <property type="project" value="UniProtKB-ARBA"/>
</dbReference>
<evidence type="ECO:0000313" key="3">
    <source>
        <dbReference type="EMBL" id="ADK80568.1"/>
    </source>
</evidence>